<dbReference type="PANTHER" id="PTHR43245:SF55">
    <property type="entry name" value="NAD(P)-BINDING DOMAIN-CONTAINING PROTEIN"/>
    <property type="match status" value="1"/>
</dbReference>
<protein>
    <submittedName>
        <fullName evidence="2">NAD dependent epimerase/dehydratase family protein</fullName>
    </submittedName>
</protein>
<dbReference type="Proteomes" id="UP000485367">
    <property type="component" value="Unassembled WGS sequence"/>
</dbReference>
<gene>
    <name evidence="2" type="ORF">BWY43_00218</name>
</gene>
<dbReference type="PANTHER" id="PTHR43245">
    <property type="entry name" value="BIFUNCTIONAL POLYMYXIN RESISTANCE PROTEIN ARNA"/>
    <property type="match status" value="1"/>
</dbReference>
<proteinExistence type="predicted"/>
<dbReference type="SUPFAM" id="SSF51735">
    <property type="entry name" value="NAD(P)-binding Rossmann-fold domains"/>
    <property type="match status" value="1"/>
</dbReference>
<sequence length="304" mass="34576">MKTIAILGSSGHIARGLIFELSKSKDFILNLFDLNPDHVKKFLNDNSITSKNIKVYEIKKFIKTENNVVINCIGAGGPKKIKELGAKIQQITEEFDNLIISYIQLKPSRIYINLSSGVVYGGEGPFREKSSVSLKPNALDNPYQIAKLNAESKHRFLKDLNIVDIRIFSFFSRFVDLESGFLMTDIASAILRKEPIETDDQDFERDFIDIEDLSQLIRIFINQRLNLAIDAYSKKPISKSRLVELFAKKYNLKVKIKSSKNISPTGNKKKYYSLNKKAASLGYKPSYSAIESIEKEMSFIIKNK</sequence>
<name>A0A1V5SFQ9_9BACT</name>
<reference evidence="2" key="1">
    <citation type="submission" date="2017-02" db="EMBL/GenBank/DDBJ databases">
        <title>Delving into the versatile metabolic prowess of the omnipresent phylum Bacteroidetes.</title>
        <authorList>
            <person name="Nobu M.K."/>
            <person name="Mei R."/>
            <person name="Narihiro T."/>
            <person name="Kuroda K."/>
            <person name="Liu W.-T."/>
        </authorList>
    </citation>
    <scope>NUCLEOTIDE SEQUENCE</scope>
    <source>
        <strain evidence="2">ADurb.Bin280</strain>
    </source>
</reference>
<dbReference type="InterPro" id="IPR050177">
    <property type="entry name" value="Lipid_A_modif_metabolic_enz"/>
</dbReference>
<evidence type="ECO:0000259" key="1">
    <source>
        <dbReference type="Pfam" id="PF01370"/>
    </source>
</evidence>
<dbReference type="Gene3D" id="3.40.50.720">
    <property type="entry name" value="NAD(P)-binding Rossmann-like Domain"/>
    <property type="match status" value="1"/>
</dbReference>
<organism evidence="2">
    <name type="scientific">candidate division WS2 bacterium ADurb.Bin280</name>
    <dbReference type="NCBI Taxonomy" id="1852829"/>
    <lineage>
        <taxon>Bacteria</taxon>
        <taxon>candidate division WS2</taxon>
    </lineage>
</organism>
<comment type="caution">
    <text evidence="2">The sequence shown here is derived from an EMBL/GenBank/DDBJ whole genome shotgun (WGS) entry which is preliminary data.</text>
</comment>
<feature type="domain" description="NAD-dependent epimerase/dehydratase" evidence="1">
    <location>
        <begin position="5"/>
        <end position="223"/>
    </location>
</feature>
<dbReference type="InterPro" id="IPR001509">
    <property type="entry name" value="Epimerase_deHydtase"/>
</dbReference>
<dbReference type="EMBL" id="MWBO01000013">
    <property type="protein sequence ID" value="OQA53031.1"/>
    <property type="molecule type" value="Genomic_DNA"/>
</dbReference>
<accession>A0A1V5SFQ9</accession>
<dbReference type="AlphaFoldDB" id="A0A1V5SFQ9"/>
<evidence type="ECO:0000313" key="2">
    <source>
        <dbReference type="EMBL" id="OQA53031.1"/>
    </source>
</evidence>
<dbReference type="Pfam" id="PF01370">
    <property type="entry name" value="Epimerase"/>
    <property type="match status" value="1"/>
</dbReference>
<dbReference type="InterPro" id="IPR036291">
    <property type="entry name" value="NAD(P)-bd_dom_sf"/>
</dbReference>
<dbReference type="Gene3D" id="3.90.25.10">
    <property type="entry name" value="UDP-galactose 4-epimerase, domain 1"/>
    <property type="match status" value="1"/>
</dbReference>